<evidence type="ECO:0000313" key="5">
    <source>
        <dbReference type="EMBL" id="CAF4450875.1"/>
    </source>
</evidence>
<dbReference type="EMBL" id="CAJOBA010083075">
    <property type="protein sequence ID" value="CAF4450875.1"/>
    <property type="molecule type" value="Genomic_DNA"/>
</dbReference>
<evidence type="ECO:0000313" key="2">
    <source>
        <dbReference type="EMBL" id="CAF1472186.1"/>
    </source>
</evidence>
<feature type="transmembrane region" description="Helical" evidence="1">
    <location>
        <begin position="7"/>
        <end position="25"/>
    </location>
</feature>
<accession>A0A815R3T7</accession>
<keyword evidence="1" id="KW-0812">Transmembrane</keyword>
<dbReference type="Proteomes" id="UP000663829">
    <property type="component" value="Unassembled WGS sequence"/>
</dbReference>
<dbReference type="EMBL" id="CAJNOK010057728">
    <property type="protein sequence ID" value="CAF1627185.1"/>
    <property type="molecule type" value="Genomic_DNA"/>
</dbReference>
<dbReference type="EMBL" id="CAJNOQ010020603">
    <property type="protein sequence ID" value="CAF1472186.1"/>
    <property type="molecule type" value="Genomic_DNA"/>
</dbReference>
<dbReference type="Proteomes" id="UP000681722">
    <property type="component" value="Unassembled WGS sequence"/>
</dbReference>
<sequence>MITLQQFTILFQLILFFYEYIVWQVDIDNFTTHDHHAKLFGRNEYFFIVQCNSIPHLFAAYSYYHQINWAMFLYIPYLLLFTLGQLFTWWIPYFFQIGLWHMNDGEKLDDYNKYHAHHHRILPKFRDHPVIPDTEHTILGLLTLSTIFFTFMTWSRKIYRTSLKKKV</sequence>
<keyword evidence="1" id="KW-0472">Membrane</keyword>
<comment type="caution">
    <text evidence="2">The sequence shown here is derived from an EMBL/GenBank/DDBJ whole genome shotgun (WGS) entry which is preliminary data.</text>
</comment>
<feature type="transmembrane region" description="Helical" evidence="1">
    <location>
        <begin position="71"/>
        <end position="91"/>
    </location>
</feature>
<evidence type="ECO:0000313" key="3">
    <source>
        <dbReference type="EMBL" id="CAF1627185.1"/>
    </source>
</evidence>
<evidence type="ECO:0000313" key="6">
    <source>
        <dbReference type="Proteomes" id="UP000663829"/>
    </source>
</evidence>
<feature type="transmembrane region" description="Helical" evidence="1">
    <location>
        <begin position="45"/>
        <end position="64"/>
    </location>
</feature>
<organism evidence="2 6">
    <name type="scientific">Didymodactylos carnosus</name>
    <dbReference type="NCBI Taxonomy" id="1234261"/>
    <lineage>
        <taxon>Eukaryota</taxon>
        <taxon>Metazoa</taxon>
        <taxon>Spiralia</taxon>
        <taxon>Gnathifera</taxon>
        <taxon>Rotifera</taxon>
        <taxon>Eurotatoria</taxon>
        <taxon>Bdelloidea</taxon>
        <taxon>Philodinida</taxon>
        <taxon>Philodinidae</taxon>
        <taxon>Didymodactylos</taxon>
    </lineage>
</organism>
<keyword evidence="1" id="KW-1133">Transmembrane helix</keyword>
<proteinExistence type="predicted"/>
<evidence type="ECO:0000256" key="1">
    <source>
        <dbReference type="SAM" id="Phobius"/>
    </source>
</evidence>
<dbReference type="EMBL" id="CAJOBC010086070">
    <property type="protein sequence ID" value="CAF4339491.1"/>
    <property type="molecule type" value="Genomic_DNA"/>
</dbReference>
<dbReference type="OrthoDB" id="10010790at2759"/>
<dbReference type="Proteomes" id="UP000677228">
    <property type="component" value="Unassembled WGS sequence"/>
</dbReference>
<name>A0A815R3T7_9BILA</name>
<gene>
    <name evidence="2" type="ORF">GPM918_LOCUS35505</name>
    <name evidence="3" type="ORF">OVA965_LOCUS43516</name>
    <name evidence="4" type="ORF">SRO942_LOCUS36222</name>
    <name evidence="5" type="ORF">TMI583_LOCUS45819</name>
</gene>
<dbReference type="AlphaFoldDB" id="A0A815R3T7"/>
<reference evidence="2" key="1">
    <citation type="submission" date="2021-02" db="EMBL/GenBank/DDBJ databases">
        <authorList>
            <person name="Nowell W R."/>
        </authorList>
    </citation>
    <scope>NUCLEOTIDE SEQUENCE</scope>
</reference>
<evidence type="ECO:0000313" key="4">
    <source>
        <dbReference type="EMBL" id="CAF4339491.1"/>
    </source>
</evidence>
<protein>
    <submittedName>
        <fullName evidence="2">Uncharacterized protein</fullName>
    </submittedName>
</protein>
<keyword evidence="6" id="KW-1185">Reference proteome</keyword>
<dbReference type="Proteomes" id="UP000682733">
    <property type="component" value="Unassembled WGS sequence"/>
</dbReference>
<feature type="transmembrane region" description="Helical" evidence="1">
    <location>
        <begin position="137"/>
        <end position="155"/>
    </location>
</feature>